<protein>
    <recommendedName>
        <fullName evidence="7">Bromo domain-containing protein</fullName>
    </recommendedName>
</protein>
<feature type="compositionally biased region" description="Basic residues" evidence="6">
    <location>
        <begin position="235"/>
        <end position="244"/>
    </location>
</feature>
<feature type="compositionally biased region" description="Polar residues" evidence="6">
    <location>
        <begin position="1192"/>
        <end position="1216"/>
    </location>
</feature>
<dbReference type="EMBL" id="CAJOBC010002248">
    <property type="protein sequence ID" value="CAF3723389.1"/>
    <property type="molecule type" value="Genomic_DNA"/>
</dbReference>
<dbReference type="Proteomes" id="UP000663829">
    <property type="component" value="Unassembled WGS sequence"/>
</dbReference>
<dbReference type="Proteomes" id="UP000681722">
    <property type="component" value="Unassembled WGS sequence"/>
</dbReference>
<dbReference type="InterPro" id="IPR036427">
    <property type="entry name" value="Bromodomain-like_sf"/>
</dbReference>
<name>A0A814CPH5_9BILA</name>
<feature type="region of interest" description="Disordered" evidence="6">
    <location>
        <begin position="1015"/>
        <end position="1057"/>
    </location>
</feature>
<feature type="compositionally biased region" description="Basic and acidic residues" evidence="6">
    <location>
        <begin position="137"/>
        <end position="151"/>
    </location>
</feature>
<dbReference type="GO" id="GO:0006337">
    <property type="term" value="P:nucleosome disassembly"/>
    <property type="evidence" value="ECO:0007669"/>
    <property type="project" value="TreeGrafter"/>
</dbReference>
<organism evidence="8 10">
    <name type="scientific">Didymodactylos carnosus</name>
    <dbReference type="NCBI Taxonomy" id="1234261"/>
    <lineage>
        <taxon>Eukaryota</taxon>
        <taxon>Metazoa</taxon>
        <taxon>Spiralia</taxon>
        <taxon>Gnathifera</taxon>
        <taxon>Rotifera</taxon>
        <taxon>Eurotatoria</taxon>
        <taxon>Bdelloidea</taxon>
        <taxon>Philodinida</taxon>
        <taxon>Philodinidae</taxon>
        <taxon>Didymodactylos</taxon>
    </lineage>
</organism>
<proteinExistence type="inferred from homology"/>
<dbReference type="PRINTS" id="PR00503">
    <property type="entry name" value="BROMODOMAIN"/>
</dbReference>
<evidence type="ECO:0000256" key="6">
    <source>
        <dbReference type="SAM" id="MobiDB-lite"/>
    </source>
</evidence>
<comment type="similarity">
    <text evidence="1">Belongs to the AAA ATPase family.</text>
</comment>
<evidence type="ECO:0000259" key="7">
    <source>
        <dbReference type="PROSITE" id="PS50014"/>
    </source>
</evidence>
<feature type="compositionally biased region" description="Polar residues" evidence="6">
    <location>
        <begin position="16"/>
        <end position="27"/>
    </location>
</feature>
<dbReference type="SUPFAM" id="SSF47370">
    <property type="entry name" value="Bromodomain"/>
    <property type="match status" value="1"/>
</dbReference>
<dbReference type="InterPro" id="IPR027417">
    <property type="entry name" value="P-loop_NTPase"/>
</dbReference>
<evidence type="ECO:0000313" key="8">
    <source>
        <dbReference type="EMBL" id="CAF0947361.1"/>
    </source>
</evidence>
<dbReference type="EMBL" id="CAJNOQ010002249">
    <property type="protein sequence ID" value="CAF0947361.1"/>
    <property type="molecule type" value="Genomic_DNA"/>
</dbReference>
<dbReference type="InterPro" id="IPR003959">
    <property type="entry name" value="ATPase_AAA_core"/>
</dbReference>
<dbReference type="SMART" id="SM00297">
    <property type="entry name" value="BROMO"/>
    <property type="match status" value="1"/>
</dbReference>
<dbReference type="Pfam" id="PF00439">
    <property type="entry name" value="Bromodomain"/>
    <property type="match status" value="1"/>
</dbReference>
<keyword evidence="2" id="KW-0547">Nucleotide-binding</keyword>
<feature type="compositionally biased region" description="Low complexity" evidence="6">
    <location>
        <begin position="1229"/>
        <end position="1260"/>
    </location>
</feature>
<accession>A0A814CPH5</accession>
<keyword evidence="3" id="KW-0067">ATP-binding</keyword>
<evidence type="ECO:0000256" key="4">
    <source>
        <dbReference type="ARBA" id="ARBA00023117"/>
    </source>
</evidence>
<reference evidence="8" key="1">
    <citation type="submission" date="2021-02" db="EMBL/GenBank/DDBJ databases">
        <authorList>
            <person name="Nowell W R."/>
        </authorList>
    </citation>
    <scope>NUCLEOTIDE SEQUENCE</scope>
</reference>
<keyword evidence="4 5" id="KW-0103">Bromodomain</keyword>
<dbReference type="SUPFAM" id="SSF52540">
    <property type="entry name" value="P-loop containing nucleoside triphosphate hydrolases"/>
    <property type="match status" value="2"/>
</dbReference>
<gene>
    <name evidence="8" type="ORF">GPM918_LOCUS11048</name>
    <name evidence="9" type="ORF">SRO942_LOCUS11045</name>
</gene>
<dbReference type="Gene3D" id="1.20.920.10">
    <property type="entry name" value="Bromodomain-like"/>
    <property type="match status" value="1"/>
</dbReference>
<dbReference type="PROSITE" id="PS00674">
    <property type="entry name" value="AAA"/>
    <property type="match status" value="1"/>
</dbReference>
<comment type="caution">
    <text evidence="8">The sequence shown here is derived from an EMBL/GenBank/DDBJ whole genome shotgun (WGS) entry which is preliminary data.</text>
</comment>
<feature type="compositionally biased region" description="Polar residues" evidence="6">
    <location>
        <begin position="44"/>
        <end position="62"/>
    </location>
</feature>
<feature type="region of interest" description="Disordered" evidence="6">
    <location>
        <begin position="1149"/>
        <end position="1285"/>
    </location>
</feature>
<dbReference type="PANTHER" id="PTHR23069:SF0">
    <property type="entry name" value="TAT-BINDING HOMOLOG 7"/>
    <property type="match status" value="1"/>
</dbReference>
<dbReference type="GO" id="GO:0045815">
    <property type="term" value="P:transcription initiation-coupled chromatin remodeling"/>
    <property type="evidence" value="ECO:0007669"/>
    <property type="project" value="TreeGrafter"/>
</dbReference>
<dbReference type="PROSITE" id="PS50014">
    <property type="entry name" value="BROMODOMAIN_2"/>
    <property type="match status" value="1"/>
</dbReference>
<dbReference type="InterPro" id="IPR041569">
    <property type="entry name" value="AAA_lid_3"/>
</dbReference>
<feature type="compositionally biased region" description="Basic and acidic residues" evidence="6">
    <location>
        <begin position="1035"/>
        <end position="1049"/>
    </location>
</feature>
<dbReference type="PANTHER" id="PTHR23069">
    <property type="entry name" value="AAA DOMAIN-CONTAINING"/>
    <property type="match status" value="1"/>
</dbReference>
<dbReference type="Gene3D" id="3.40.50.300">
    <property type="entry name" value="P-loop containing nucleotide triphosphate hydrolases"/>
    <property type="match status" value="1"/>
</dbReference>
<dbReference type="SMART" id="SM00382">
    <property type="entry name" value="AAA"/>
    <property type="match status" value="1"/>
</dbReference>
<keyword evidence="10" id="KW-1185">Reference proteome</keyword>
<feature type="domain" description="Bromo" evidence="7">
    <location>
        <begin position="917"/>
        <end position="979"/>
    </location>
</feature>
<dbReference type="GO" id="GO:0042393">
    <property type="term" value="F:histone binding"/>
    <property type="evidence" value="ECO:0007669"/>
    <property type="project" value="TreeGrafter"/>
</dbReference>
<dbReference type="InterPro" id="IPR001487">
    <property type="entry name" value="Bromodomain"/>
</dbReference>
<evidence type="ECO:0000256" key="5">
    <source>
        <dbReference type="PROSITE-ProRule" id="PRU00035"/>
    </source>
</evidence>
<feature type="compositionally biased region" description="Acidic residues" evidence="6">
    <location>
        <begin position="172"/>
        <end position="182"/>
    </location>
</feature>
<feature type="region of interest" description="Disordered" evidence="6">
    <location>
        <begin position="98"/>
        <end position="276"/>
    </location>
</feature>
<dbReference type="InterPro" id="IPR045199">
    <property type="entry name" value="ATAD2-like"/>
</dbReference>
<feature type="compositionally biased region" description="Basic and acidic residues" evidence="6">
    <location>
        <begin position="1162"/>
        <end position="1181"/>
    </location>
</feature>
<feature type="compositionally biased region" description="Low complexity" evidence="6">
    <location>
        <begin position="245"/>
        <end position="259"/>
    </location>
</feature>
<evidence type="ECO:0000256" key="2">
    <source>
        <dbReference type="ARBA" id="ARBA00022741"/>
    </source>
</evidence>
<feature type="region of interest" description="Disordered" evidence="6">
    <location>
        <begin position="1"/>
        <end position="69"/>
    </location>
</feature>
<dbReference type="Gene3D" id="1.10.8.60">
    <property type="match status" value="1"/>
</dbReference>
<dbReference type="GO" id="GO:0006334">
    <property type="term" value="P:nucleosome assembly"/>
    <property type="evidence" value="ECO:0007669"/>
    <property type="project" value="TreeGrafter"/>
</dbReference>
<dbReference type="PROSITE" id="PS00633">
    <property type="entry name" value="BROMODOMAIN_1"/>
    <property type="match status" value="1"/>
</dbReference>
<evidence type="ECO:0000313" key="9">
    <source>
        <dbReference type="EMBL" id="CAF3723389.1"/>
    </source>
</evidence>
<dbReference type="Pfam" id="PF00004">
    <property type="entry name" value="AAA"/>
    <property type="match status" value="1"/>
</dbReference>
<sequence length="1382" mass="157255">MVNTRSSHPNHHDDSTLTNGSGSSKLYNNDRRARTHVKKLVASDQESSNDSFGNSKAQSRSYSHSHRVLRQRVKRQAYHTDHYFDDDLGLSMYDRVKRRRKADHRSSITSDEDLDRDDDEEQEQEDEVQEQDDDENKEPALSRKSRYKESENNSAATLGQSELEADVTKTGDEDESEEENEQQDGPRKYSLRQRKPPPQHYAYIYDKPRRKIQKTIFFRDQQQPSKSKSQIMSRRLSRRRRRVSAHGSSSDDSSSTTDSETGPITAGDLTCRPEQRMRKAKSTAINRMKCLPTNIDLLSVLTSSTKNRNIGGTGNNIGDRHASRTGGASLADVEAMEIDRSITFDDIGGLDHVIRSLKEMIVLPLMYPELFQHYKIRPPRGVLFYGPPGTGKTLVARALVNECSGPNRRIAFFMRKGADCLCKWVGESERQLRVLFDQAYQMRPSIIFFDEIDGLAPVRSARQDQIHASIVSTLLALMDGLDSRGEIVVIGATNRLDAIDPALRRPGRFDREFRFSLPTYEARKHILKIHTKDWESKPHENFINEIANRTASYCGADLKGLCQEAFLSALRRRYPQIYDSRQKLKVNPRSLNLSRGDFYSALHQIVPACNRSNMHPVGRSLDIHLIPLLSEQLDSCMKLLEDIFFKRSTNANSGKLSNKIPFESITEDRINNPSTSSSLPVSTLSSTMGFHSASYAASLHRSATFTILSAPSNGLCRFFTPAVVQQLDCAFYVFELGYLHGQNSRTPEEACAQLFAEARRSSPAVIYVPDIENLWPKLSDSVQYMFISNVRTLPSNLPILVLMSAETFSIDDLDKDLQQLISPKSTFSLSLPSENDRRAFFAPLFCEDMYLIQTTNFLPQDQSYEELELEEPTQPLIPDERELQRIRQREEATMCELRVFLRDILKLLARDKKFTYFSRPVDPELVPDYFDIVKEPMDFTTLYEKIDTHGYTNVKQFEQDIDLIVTNALLYNPNNTNQGRMIRHRACELRDYCQYYINAELDLDFEALCQQITESRKQRGDDPRASLPDYVFTEPVDRHTEDNTHDHSSNHSKLMDSTSPATIMKTSSMKDGRDDLMDSTSAHISSSSSPSKTTPFIISIPNIKINGPTPFLFSTTETNSTKSDHLRVESSSTAFIDLQLSNNTSLTYKPVVSLRTNKKRRSGDNRRSKMKKQKNEEKQHNTETVLPVEDAANSSGIQEDSSSNNLEQLRSSSSMSLGIDNSVVNGHHSSQSSSSSPIEPPLQQLPSTRSKRSISISPSKLNAVKLNETADEHSKTKRRRTESNTRPLISITTNHHVELNSIDSDIEIRKILHEPLSLNLNYLVSHTNGFGIERLSSIWFDVYDYIESFRSQLPLNQNKKDFTLHMFEKLAHIIEELCLNAQ</sequence>
<dbReference type="GO" id="GO:0005524">
    <property type="term" value="F:ATP binding"/>
    <property type="evidence" value="ECO:0007669"/>
    <property type="project" value="UniProtKB-KW"/>
</dbReference>
<dbReference type="Pfam" id="PF17862">
    <property type="entry name" value="AAA_lid_3"/>
    <property type="match status" value="1"/>
</dbReference>
<dbReference type="GO" id="GO:0003682">
    <property type="term" value="F:chromatin binding"/>
    <property type="evidence" value="ECO:0007669"/>
    <property type="project" value="TreeGrafter"/>
</dbReference>
<dbReference type="GO" id="GO:0005634">
    <property type="term" value="C:nucleus"/>
    <property type="evidence" value="ECO:0007669"/>
    <property type="project" value="TreeGrafter"/>
</dbReference>
<evidence type="ECO:0000256" key="1">
    <source>
        <dbReference type="ARBA" id="ARBA00006914"/>
    </source>
</evidence>
<feature type="compositionally biased region" description="Acidic residues" evidence="6">
    <location>
        <begin position="110"/>
        <end position="136"/>
    </location>
</feature>
<evidence type="ECO:0000313" key="10">
    <source>
        <dbReference type="Proteomes" id="UP000663829"/>
    </source>
</evidence>
<feature type="compositionally biased region" description="Basic and acidic residues" evidence="6">
    <location>
        <begin position="1015"/>
        <end position="1024"/>
    </location>
</feature>
<dbReference type="InterPro" id="IPR003960">
    <property type="entry name" value="ATPase_AAA_CS"/>
</dbReference>
<dbReference type="FunFam" id="3.40.50.300:FF:000061">
    <property type="entry name" value="ATPase family, AAA domain-containing 2"/>
    <property type="match status" value="1"/>
</dbReference>
<evidence type="ECO:0000256" key="3">
    <source>
        <dbReference type="ARBA" id="ARBA00022840"/>
    </source>
</evidence>
<dbReference type="OrthoDB" id="5421at2759"/>
<dbReference type="InterPro" id="IPR003593">
    <property type="entry name" value="AAA+_ATPase"/>
</dbReference>
<dbReference type="InterPro" id="IPR018359">
    <property type="entry name" value="Bromodomain_CS"/>
</dbReference>
<dbReference type="GO" id="GO:0016887">
    <property type="term" value="F:ATP hydrolysis activity"/>
    <property type="evidence" value="ECO:0007669"/>
    <property type="project" value="InterPro"/>
</dbReference>